<reference evidence="6" key="1">
    <citation type="submission" date="2021-02" db="EMBL/GenBank/DDBJ databases">
        <title>Infant gut strain persistence is associated with maternal origin, phylogeny, and functional potential including surface adhesion and iron acquisition.</title>
        <authorList>
            <person name="Lou Y.C."/>
        </authorList>
    </citation>
    <scope>NUCLEOTIDE SEQUENCE</scope>
    <source>
        <strain evidence="6">L2_039_000G1_dasL2_039_000G1_concoct_11</strain>
    </source>
</reference>
<feature type="transmembrane region" description="Helical" evidence="4">
    <location>
        <begin position="293"/>
        <end position="313"/>
    </location>
</feature>
<feature type="transmembrane region" description="Helical" evidence="4">
    <location>
        <begin position="204"/>
        <end position="224"/>
    </location>
</feature>
<dbReference type="PANTHER" id="PTHR44688:SF16">
    <property type="entry name" value="DNA-BINDING TRANSCRIPTIONAL ACTIVATOR DEVR_DOSR"/>
    <property type="match status" value="1"/>
</dbReference>
<feature type="transmembrane region" description="Helical" evidence="4">
    <location>
        <begin position="161"/>
        <end position="183"/>
    </location>
</feature>
<feature type="transmembrane region" description="Helical" evidence="4">
    <location>
        <begin position="268"/>
        <end position="287"/>
    </location>
</feature>
<keyword evidence="4" id="KW-0472">Membrane</keyword>
<dbReference type="AlphaFoldDB" id="A0A943Z7K3"/>
<dbReference type="Pfam" id="PF00196">
    <property type="entry name" value="GerE"/>
    <property type="match status" value="1"/>
</dbReference>
<gene>
    <name evidence="6" type="ORF">KH142_04625</name>
</gene>
<keyword evidence="4" id="KW-1133">Transmembrane helix</keyword>
<feature type="transmembrane region" description="Helical" evidence="4">
    <location>
        <begin position="21"/>
        <end position="40"/>
    </location>
</feature>
<feature type="transmembrane region" description="Helical" evidence="4">
    <location>
        <begin position="236"/>
        <end position="256"/>
    </location>
</feature>
<dbReference type="GO" id="GO:0006355">
    <property type="term" value="P:regulation of DNA-templated transcription"/>
    <property type="evidence" value="ECO:0007669"/>
    <property type="project" value="InterPro"/>
</dbReference>
<evidence type="ECO:0000259" key="5">
    <source>
        <dbReference type="PROSITE" id="PS50043"/>
    </source>
</evidence>
<evidence type="ECO:0000256" key="3">
    <source>
        <dbReference type="ARBA" id="ARBA00023163"/>
    </source>
</evidence>
<dbReference type="InterPro" id="IPR016032">
    <property type="entry name" value="Sig_transdc_resp-reg_C-effctor"/>
</dbReference>
<feature type="domain" description="HTH luxR-type" evidence="5">
    <location>
        <begin position="414"/>
        <end position="479"/>
    </location>
</feature>
<proteinExistence type="predicted"/>
<dbReference type="EMBL" id="JAGZSV010000063">
    <property type="protein sequence ID" value="MBS6940759.1"/>
    <property type="molecule type" value="Genomic_DNA"/>
</dbReference>
<dbReference type="PRINTS" id="PR00038">
    <property type="entry name" value="HTHLUXR"/>
</dbReference>
<accession>A0A943Z7K3</accession>
<comment type="caution">
    <text evidence="6">The sequence shown here is derived from an EMBL/GenBank/DDBJ whole genome shotgun (WGS) entry which is preliminary data.</text>
</comment>
<feature type="transmembrane region" description="Helical" evidence="4">
    <location>
        <begin position="80"/>
        <end position="99"/>
    </location>
</feature>
<dbReference type="InterPro" id="IPR036388">
    <property type="entry name" value="WH-like_DNA-bd_sf"/>
</dbReference>
<evidence type="ECO:0000256" key="4">
    <source>
        <dbReference type="SAM" id="Phobius"/>
    </source>
</evidence>
<feature type="transmembrane region" description="Helical" evidence="4">
    <location>
        <begin position="105"/>
        <end position="129"/>
    </location>
</feature>
<feature type="transmembrane region" description="Helical" evidence="4">
    <location>
        <begin position="325"/>
        <end position="347"/>
    </location>
</feature>
<protein>
    <submittedName>
        <fullName evidence="6">Helix-turn-helix transcriptional regulator</fullName>
    </submittedName>
</protein>
<dbReference type="SMART" id="SM00421">
    <property type="entry name" value="HTH_LUXR"/>
    <property type="match status" value="1"/>
</dbReference>
<dbReference type="CDD" id="cd06170">
    <property type="entry name" value="LuxR_C_like"/>
    <property type="match status" value="1"/>
</dbReference>
<evidence type="ECO:0000313" key="7">
    <source>
        <dbReference type="Proteomes" id="UP000727506"/>
    </source>
</evidence>
<feature type="transmembrane region" description="Helical" evidence="4">
    <location>
        <begin position="136"/>
        <end position="155"/>
    </location>
</feature>
<organism evidence="6 7">
    <name type="scientific">Slackia piriformis</name>
    <dbReference type="NCBI Taxonomy" id="626934"/>
    <lineage>
        <taxon>Bacteria</taxon>
        <taxon>Bacillati</taxon>
        <taxon>Actinomycetota</taxon>
        <taxon>Coriobacteriia</taxon>
        <taxon>Eggerthellales</taxon>
        <taxon>Eggerthellaceae</taxon>
        <taxon>Slackia</taxon>
    </lineage>
</organism>
<keyword evidence="2" id="KW-0238">DNA-binding</keyword>
<evidence type="ECO:0000313" key="6">
    <source>
        <dbReference type="EMBL" id="MBS6940759.1"/>
    </source>
</evidence>
<keyword evidence="3" id="KW-0804">Transcription</keyword>
<feature type="transmembrane region" description="Helical" evidence="4">
    <location>
        <begin position="52"/>
        <end position="68"/>
    </location>
</feature>
<evidence type="ECO:0000256" key="2">
    <source>
        <dbReference type="ARBA" id="ARBA00023125"/>
    </source>
</evidence>
<dbReference type="InterPro" id="IPR000792">
    <property type="entry name" value="Tscrpt_reg_LuxR_C"/>
</dbReference>
<dbReference type="Gene3D" id="1.10.10.10">
    <property type="entry name" value="Winged helix-like DNA-binding domain superfamily/Winged helix DNA-binding domain"/>
    <property type="match status" value="1"/>
</dbReference>
<sequence length="487" mass="51141">MFAGFAERVIGHDAKRWARCTIAMAVEFFGLWLANAYLFPRFVDVFPAARDISSAAGIAVLIFIACAASRKPALFDEARISVASLAAYPLSFGLMYLGVFYADSAVLVAGAVLRVVSTRWITLLAGVSLCSMPSRACMSCIVAAYCLSYIARMAFGDASSVACTVALFLCPYIVYASCAPIASIAVGAMKKETPRAVSSITQPLAFLPFSHALFVAILVFRVAYGFALTFGSVDGVPVQTLFSLVPLAVVFLLALLPSVPKADVLYQVAALFVVAGMGIALVVSGGAAEPFGAVFVAGLLYAGSECFEVLMWFSLASIGARNISGALVVVAWGRAASSAGLLAGAFAGHAMNGSGDASLVSAGLVAMLVAFVAVNITVLKEFSFQKTIDGVVPLENVGSKQGDAPVDVMRGCDTLVEEKGLTPRESEIVRLLARGRNAPYIQEKLVLSRNTVKTHVANIYAKAGVHSQQDLIDAVEAYARQSAGEYV</sequence>
<dbReference type="Proteomes" id="UP000727506">
    <property type="component" value="Unassembled WGS sequence"/>
</dbReference>
<keyword evidence="1" id="KW-0805">Transcription regulation</keyword>
<dbReference type="GO" id="GO:0003677">
    <property type="term" value="F:DNA binding"/>
    <property type="evidence" value="ECO:0007669"/>
    <property type="project" value="UniProtKB-KW"/>
</dbReference>
<dbReference type="PANTHER" id="PTHR44688">
    <property type="entry name" value="DNA-BINDING TRANSCRIPTIONAL ACTIVATOR DEVR_DOSR"/>
    <property type="match status" value="1"/>
</dbReference>
<evidence type="ECO:0000256" key="1">
    <source>
        <dbReference type="ARBA" id="ARBA00023015"/>
    </source>
</evidence>
<dbReference type="SUPFAM" id="SSF46894">
    <property type="entry name" value="C-terminal effector domain of the bipartite response regulators"/>
    <property type="match status" value="1"/>
</dbReference>
<dbReference type="PROSITE" id="PS50043">
    <property type="entry name" value="HTH_LUXR_2"/>
    <property type="match status" value="1"/>
</dbReference>
<name>A0A943Z7K3_9ACTN</name>
<feature type="transmembrane region" description="Helical" evidence="4">
    <location>
        <begin position="359"/>
        <end position="379"/>
    </location>
</feature>
<keyword evidence="4" id="KW-0812">Transmembrane</keyword>